<proteinExistence type="predicted"/>
<dbReference type="AlphaFoldDB" id="A0A1S4CFZ1"/>
<dbReference type="Proteomes" id="UP000790787">
    <property type="component" value="Chromosome 18"/>
</dbReference>
<reference evidence="3" key="2">
    <citation type="submission" date="2025-08" db="UniProtKB">
        <authorList>
            <consortium name="RefSeq"/>
        </authorList>
    </citation>
    <scope>IDENTIFICATION</scope>
    <source>
        <tissue evidence="3">Leaf</tissue>
    </source>
</reference>
<reference evidence="2" key="1">
    <citation type="journal article" date="2014" name="Nat. Commun.">
        <title>The tobacco genome sequence and its comparison with those of tomato and potato.</title>
        <authorList>
            <person name="Sierro N."/>
            <person name="Battey J.N."/>
            <person name="Ouadi S."/>
            <person name="Bakaher N."/>
            <person name="Bovet L."/>
            <person name="Willig A."/>
            <person name="Goepfert S."/>
            <person name="Peitsch M.C."/>
            <person name="Ivanov N.V."/>
        </authorList>
    </citation>
    <scope>NUCLEOTIDE SEQUENCE [LARGE SCALE GENOMIC DNA]</scope>
</reference>
<sequence length="143" mass="16157">MGSLMAGWACNVPDPKVLKYKRNKSLTKEEINAYWRSHKKKEEEHLRDSSMLSPRSPNQANSTFEEAAKKEYETSNSGEILGINSDTNWENLIEKHGWWVISSLAHLNEPPVLAPEEATYKRGSRFNAAPNMIAPNTKQAQTG</sequence>
<evidence type="ECO:0000313" key="3">
    <source>
        <dbReference type="RefSeq" id="XP_016500058.1"/>
    </source>
</evidence>
<gene>
    <name evidence="3" type="primary">LOC107818541</name>
</gene>
<feature type="region of interest" description="Disordered" evidence="1">
    <location>
        <begin position="39"/>
        <end position="71"/>
    </location>
</feature>
<accession>A0A1S4CFZ1</accession>
<protein>
    <submittedName>
        <fullName evidence="3">Uncharacterized protein LOC107818541</fullName>
    </submittedName>
</protein>
<dbReference type="PANTHER" id="PTHR33872:SF16">
    <property type="entry name" value="ST225"/>
    <property type="match status" value="1"/>
</dbReference>
<name>A0A1S4CFZ1_TOBAC</name>
<evidence type="ECO:0000256" key="1">
    <source>
        <dbReference type="SAM" id="MobiDB-lite"/>
    </source>
</evidence>
<dbReference type="RefSeq" id="XP_016500058.1">
    <property type="nucleotide sequence ID" value="XM_016644572.1"/>
</dbReference>
<feature type="compositionally biased region" description="Polar residues" evidence="1">
    <location>
        <begin position="50"/>
        <end position="64"/>
    </location>
</feature>
<organism evidence="2 3">
    <name type="scientific">Nicotiana tabacum</name>
    <name type="common">Common tobacco</name>
    <dbReference type="NCBI Taxonomy" id="4097"/>
    <lineage>
        <taxon>Eukaryota</taxon>
        <taxon>Viridiplantae</taxon>
        <taxon>Streptophyta</taxon>
        <taxon>Embryophyta</taxon>
        <taxon>Tracheophyta</taxon>
        <taxon>Spermatophyta</taxon>
        <taxon>Magnoliopsida</taxon>
        <taxon>eudicotyledons</taxon>
        <taxon>Gunneridae</taxon>
        <taxon>Pentapetalae</taxon>
        <taxon>asterids</taxon>
        <taxon>lamiids</taxon>
        <taxon>Solanales</taxon>
        <taxon>Solanaceae</taxon>
        <taxon>Nicotianoideae</taxon>
        <taxon>Nicotianeae</taxon>
        <taxon>Nicotiana</taxon>
    </lineage>
</organism>
<dbReference type="STRING" id="4097.A0A1S4CFZ1"/>
<dbReference type="PANTHER" id="PTHR33872">
    <property type="entry name" value="DNA POLYMERASE EPSILON CATALYTIC SUBUNIT A"/>
    <property type="match status" value="1"/>
</dbReference>
<dbReference type="RefSeq" id="XP_016500058.1">
    <property type="nucleotide sequence ID" value="XM_016644572.2"/>
</dbReference>
<dbReference type="GeneID" id="107818541"/>
<keyword evidence="2" id="KW-1185">Reference proteome</keyword>
<dbReference type="OMA" id="GWNSHAR"/>
<dbReference type="KEGG" id="nta:107818541"/>
<evidence type="ECO:0000313" key="2">
    <source>
        <dbReference type="Proteomes" id="UP000790787"/>
    </source>
</evidence>
<dbReference type="OrthoDB" id="1858881at2759"/>
<dbReference type="PaxDb" id="4097-A0A1S4CFZ1"/>